<sequence>MKKLISISLLLLSTSSIASGIKAPFGLAWGMSKSDLTSAGVELSECSTDKGVERCQTLKPVKGVSFGQLYALFIDQEKGLHKVIMISQDITSDISGSKGKALYSKVKSSLDKKYGESKSYEYFGNKLYDEYDEFYQCLKYDGCGSWVSFWSPKDGGNAIAELKGLSRGHGFLRLAYESNTWSQIVDSMKKREQASDDDAL</sequence>
<name>A0A0U1P5W8_PHOLE</name>
<feature type="signal peptide" evidence="1">
    <location>
        <begin position="1"/>
        <end position="18"/>
    </location>
</feature>
<dbReference type="RefSeq" id="WP_023932445.1">
    <property type="nucleotide sequence ID" value="NZ_DF196819.1"/>
</dbReference>
<organism evidence="2 3">
    <name type="scientific">Photobacterium leiognathi lrivu.4.1</name>
    <dbReference type="NCBI Taxonomy" id="1248232"/>
    <lineage>
        <taxon>Bacteria</taxon>
        <taxon>Pseudomonadati</taxon>
        <taxon>Pseudomonadota</taxon>
        <taxon>Gammaproteobacteria</taxon>
        <taxon>Vibrionales</taxon>
        <taxon>Vibrionaceae</taxon>
        <taxon>Photobacterium</taxon>
    </lineage>
</organism>
<dbReference type="eggNOG" id="ENOG5031PDD">
    <property type="taxonomic scope" value="Bacteria"/>
</dbReference>
<protein>
    <submittedName>
        <fullName evidence="2">Uncharacterized protein</fullName>
    </submittedName>
</protein>
<dbReference type="EMBL" id="DF196819">
    <property type="protein sequence ID" value="GAD29940.1"/>
    <property type="molecule type" value="Genomic_DNA"/>
</dbReference>
<accession>A0A0U1P5W8</accession>
<evidence type="ECO:0000313" key="3">
    <source>
        <dbReference type="Proteomes" id="UP000030675"/>
    </source>
</evidence>
<keyword evidence="1" id="KW-0732">Signal</keyword>
<feature type="chain" id="PRO_5006712569" evidence="1">
    <location>
        <begin position="19"/>
        <end position="200"/>
    </location>
</feature>
<dbReference type="AlphaFoldDB" id="A0A0U1P5W8"/>
<proteinExistence type="predicted"/>
<dbReference type="Proteomes" id="UP000030675">
    <property type="component" value="Unassembled WGS sequence"/>
</dbReference>
<gene>
    <name evidence="2" type="ORF">PLEI_1594</name>
</gene>
<evidence type="ECO:0000256" key="1">
    <source>
        <dbReference type="SAM" id="SignalP"/>
    </source>
</evidence>
<dbReference type="HOGENOM" id="CLU_118054_0_0_6"/>
<evidence type="ECO:0000313" key="2">
    <source>
        <dbReference type="EMBL" id="GAD29940.1"/>
    </source>
</evidence>
<reference evidence="3" key="1">
    <citation type="submission" date="2012-12" db="EMBL/GenBank/DDBJ databases">
        <title>Genome Sequence of Photobacterium leiognathi lrivu.4.1.</title>
        <authorList>
            <person name="Urbanczyk H."/>
            <person name="Ogura Y."/>
            <person name="Hayashi T."/>
            <person name="Dunlap P.V."/>
        </authorList>
    </citation>
    <scope>NUCLEOTIDE SEQUENCE [LARGE SCALE GENOMIC DNA]</scope>
    <source>
        <strain evidence="3">lrivu.4.1</strain>
    </source>
</reference>